<dbReference type="AlphaFoldDB" id="A0A1N7SHQ5"/>
<dbReference type="InterPro" id="IPR019613">
    <property type="entry name" value="DUF4198"/>
</dbReference>
<gene>
    <name evidence="1" type="ORF">BN2475_700009</name>
</gene>
<keyword evidence="2" id="KW-1185">Reference proteome</keyword>
<evidence type="ECO:0008006" key="3">
    <source>
        <dbReference type="Google" id="ProtNLM"/>
    </source>
</evidence>
<name>A0A1N7SHQ5_9BURK</name>
<accession>A0A1N7SHQ5</accession>
<evidence type="ECO:0000313" key="2">
    <source>
        <dbReference type="Proteomes" id="UP000187012"/>
    </source>
</evidence>
<dbReference type="EMBL" id="CYGX02000070">
    <property type="protein sequence ID" value="SIT46838.1"/>
    <property type="molecule type" value="Genomic_DNA"/>
</dbReference>
<dbReference type="STRING" id="1247936.BN2475_700009"/>
<proteinExistence type="predicted"/>
<dbReference type="Proteomes" id="UP000187012">
    <property type="component" value="Unassembled WGS sequence"/>
</dbReference>
<reference evidence="1 2" key="1">
    <citation type="submission" date="2016-12" db="EMBL/GenBank/DDBJ databases">
        <authorList>
            <person name="Song W.-J."/>
            <person name="Kurnit D.M."/>
        </authorList>
    </citation>
    <scope>NUCLEOTIDE SEQUENCE [LARGE SCALE GENOMIC DNA]</scope>
    <source>
        <strain evidence="1 2">STM7296</strain>
    </source>
</reference>
<evidence type="ECO:0000313" key="1">
    <source>
        <dbReference type="EMBL" id="SIT46838.1"/>
    </source>
</evidence>
<dbReference type="RefSeq" id="WP_094782510.1">
    <property type="nucleotide sequence ID" value="NZ_CYGX02000070.1"/>
</dbReference>
<dbReference type="Pfam" id="PF10670">
    <property type="entry name" value="DUF4198"/>
    <property type="match status" value="1"/>
</dbReference>
<organism evidence="1 2">
    <name type="scientific">Paraburkholderia ribeironis</name>
    <dbReference type="NCBI Taxonomy" id="1247936"/>
    <lineage>
        <taxon>Bacteria</taxon>
        <taxon>Pseudomonadati</taxon>
        <taxon>Pseudomonadota</taxon>
        <taxon>Betaproteobacteria</taxon>
        <taxon>Burkholderiales</taxon>
        <taxon>Burkholderiaceae</taxon>
        <taxon>Paraburkholderia</taxon>
    </lineage>
</organism>
<sequence length="247" mass="26624">MRITRKLAVVASLIAGMGGADLAHSHGIYFAQRSNQLALIYGEGSDDLDVIKRQHKVKSVTAYDEQGKEVSAQLTPNGPLLVVNTDKQPAIVAGTMDYGLWSKTTNGEWQNKGKDEVPGATFSEHTFKYAVHLCRPLNGVMPVLPGQKLQIVPVGKQMPDQMGQALTVRVLYDGKPAPGAEVQPDFVNDPDSKPLKTGADGTVTIKVRNQGLNVVVATLDTPPSEPAKANQDEHKATLSFVLQHLPE</sequence>
<dbReference type="OrthoDB" id="5368503at2"/>
<protein>
    <recommendedName>
        <fullName evidence="3">ABC-type Co2+ transport system, periplasmic component</fullName>
    </recommendedName>
</protein>